<dbReference type="Proteomes" id="UP000830542">
    <property type="component" value="Chromosome"/>
</dbReference>
<evidence type="ECO:0000313" key="5">
    <source>
        <dbReference type="EMBL" id="UOO96350.1"/>
    </source>
</evidence>
<gene>
    <name evidence="4" type="ORF">MUK72_00870</name>
    <name evidence="5" type="ORF">MUK72_06505</name>
    <name evidence="3" type="ORF">MUK72_09705</name>
</gene>
<dbReference type="GO" id="GO:0004803">
    <property type="term" value="F:transposase activity"/>
    <property type="evidence" value="ECO:0007669"/>
    <property type="project" value="InterPro"/>
</dbReference>
<dbReference type="NCBIfam" id="NF033579">
    <property type="entry name" value="transpos_IS5_2"/>
    <property type="match status" value="1"/>
</dbReference>
<feature type="compositionally biased region" description="Basic residues" evidence="1">
    <location>
        <begin position="1"/>
        <end position="13"/>
    </location>
</feature>
<dbReference type="EMBL" id="CP095005">
    <property type="protein sequence ID" value="UOO95284.1"/>
    <property type="molecule type" value="Genomic_DNA"/>
</dbReference>
<dbReference type="EMBL" id="CP095005">
    <property type="protein sequence ID" value="UOO96350.1"/>
    <property type="molecule type" value="Genomic_DNA"/>
</dbReference>
<dbReference type="InterPro" id="IPR053520">
    <property type="entry name" value="Transposase_Tn903"/>
</dbReference>
<accession>A0AAX3AJE1</accession>
<dbReference type="KEGG" id="hdo:MUK72_09705"/>
<evidence type="ECO:0000259" key="2">
    <source>
        <dbReference type="Pfam" id="PF01609"/>
    </source>
</evidence>
<dbReference type="Pfam" id="PF01609">
    <property type="entry name" value="DDE_Tnp_1"/>
    <property type="match status" value="1"/>
</dbReference>
<dbReference type="EMBL" id="CP095005">
    <property type="protein sequence ID" value="UOO94245.1"/>
    <property type="molecule type" value="Genomic_DNA"/>
</dbReference>
<name>A0AAX3AJE1_HALDO</name>
<evidence type="ECO:0000313" key="3">
    <source>
        <dbReference type="EMBL" id="UOO94245.1"/>
    </source>
</evidence>
<dbReference type="AlphaFoldDB" id="A0AAX3AJE1"/>
<keyword evidence="6" id="KW-1185">Reference proteome</keyword>
<organism evidence="3 6">
    <name type="scientific">Halococcus dombrowskii</name>
    <dbReference type="NCBI Taxonomy" id="179637"/>
    <lineage>
        <taxon>Archaea</taxon>
        <taxon>Methanobacteriati</taxon>
        <taxon>Methanobacteriota</taxon>
        <taxon>Stenosarchaea group</taxon>
        <taxon>Halobacteria</taxon>
        <taxon>Halobacteriales</taxon>
        <taxon>Halococcaceae</taxon>
        <taxon>Halococcus</taxon>
    </lineage>
</organism>
<feature type="region of interest" description="Disordered" evidence="1">
    <location>
        <begin position="1"/>
        <end position="36"/>
    </location>
</feature>
<dbReference type="KEGG" id="hdo:MUK72_00870"/>
<protein>
    <submittedName>
        <fullName evidence="3">IS5 family transposase</fullName>
    </submittedName>
</protein>
<sequence>MERLRQRAKKYRKLAKEHVEDPDAPAVADEDGDGDGEHAEWNKIALLLLREDIGKPLRHLEDYLNEMPGILDVFGLEKSPDHTSFCNWEKEISMRTLRSLLRRTAEQAGFSGTGAIDASGFQRGQASHHYRKRADYSFQAMKTTVLVDTESLVIRDVHFTTKKAYDGHIGLQVFRRNAGDLRELLADKMYSWKELREKCRKEATRPVIKHCEQSPLQKAHNARIDDDLYNQRSMSETVFSMLKADDGENLHTRTWHGQFRELTRKCIIHNLSRAVG</sequence>
<evidence type="ECO:0000313" key="6">
    <source>
        <dbReference type="Proteomes" id="UP000830542"/>
    </source>
</evidence>
<dbReference type="GO" id="GO:0003677">
    <property type="term" value="F:DNA binding"/>
    <property type="evidence" value="ECO:0007669"/>
    <property type="project" value="InterPro"/>
</dbReference>
<dbReference type="InterPro" id="IPR002559">
    <property type="entry name" value="Transposase_11"/>
</dbReference>
<dbReference type="KEGG" id="hdo:MUK72_06505"/>
<reference evidence="3" key="1">
    <citation type="submission" date="2022-04" db="EMBL/GenBank/DDBJ databases">
        <title>Sequencing and genomic assembly of Halococcus dombrowskii.</title>
        <authorList>
            <person name="Lim S.W."/>
            <person name="MacLea K.S."/>
        </authorList>
    </citation>
    <scope>NUCLEOTIDE SEQUENCE</scope>
    <source>
        <strain evidence="3">H4</strain>
    </source>
</reference>
<evidence type="ECO:0000313" key="4">
    <source>
        <dbReference type="EMBL" id="UOO95284.1"/>
    </source>
</evidence>
<feature type="compositionally biased region" description="Acidic residues" evidence="1">
    <location>
        <begin position="22"/>
        <end position="34"/>
    </location>
</feature>
<evidence type="ECO:0000256" key="1">
    <source>
        <dbReference type="SAM" id="MobiDB-lite"/>
    </source>
</evidence>
<dbReference type="GeneID" id="71762123"/>
<dbReference type="RefSeq" id="WP_244699519.1">
    <property type="nucleotide sequence ID" value="NZ_CP095005.1"/>
</dbReference>
<proteinExistence type="predicted"/>
<feature type="domain" description="Transposase IS4-like" evidence="2">
    <location>
        <begin position="113"/>
        <end position="271"/>
    </location>
</feature>
<dbReference type="GO" id="GO:0006313">
    <property type="term" value="P:DNA transposition"/>
    <property type="evidence" value="ECO:0007669"/>
    <property type="project" value="InterPro"/>
</dbReference>